<feature type="compositionally biased region" description="Basic and acidic residues" evidence="1">
    <location>
        <begin position="1"/>
        <end position="16"/>
    </location>
</feature>
<comment type="caution">
    <text evidence="3">The sequence shown here is derived from an EMBL/GenBank/DDBJ whole genome shotgun (WGS) entry which is preliminary data.</text>
</comment>
<feature type="domain" description="HTH cro/C1-type" evidence="2">
    <location>
        <begin position="39"/>
        <end position="92"/>
    </location>
</feature>
<evidence type="ECO:0000256" key="1">
    <source>
        <dbReference type="SAM" id="MobiDB-lite"/>
    </source>
</evidence>
<dbReference type="Pfam" id="PF13560">
    <property type="entry name" value="HTH_31"/>
    <property type="match status" value="1"/>
</dbReference>
<dbReference type="InterPro" id="IPR010982">
    <property type="entry name" value="Lambda_DNA-bd_dom_sf"/>
</dbReference>
<sequence>MAGADTDRGSAKEGARQRSSASTGAAGNHNQSRILKDILKQQIRIRGMRYQDIADHLGVSVMTIKRYLNAERVPIEAIEDIATCLGLSLIELAEFAKANDGRQTLDLELQQESALAASYELALVRLLLYNGLTVEEIMTEYGVDEPTLVGLLTRLDRLKLIELLPGNRVRIRGSRHIEWRRGGPMRRQIEQDIRENFVKMDFANTESFYGYETARLSRSSVLQIEEHMRQLVRTMRILQKVDQGVPIEQKQWYSLLVAQRETNWGFPFPNGEFRAPRSLGPNGTVYPANRGG</sequence>
<dbReference type="SUPFAM" id="SSF46785">
    <property type="entry name" value="Winged helix' DNA-binding domain"/>
    <property type="match status" value="1"/>
</dbReference>
<dbReference type="SMART" id="SM00530">
    <property type="entry name" value="HTH_XRE"/>
    <property type="match status" value="1"/>
</dbReference>
<accession>U2YMZ7</accession>
<dbReference type="PROSITE" id="PS50943">
    <property type="entry name" value="HTH_CROC1"/>
    <property type="match status" value="1"/>
</dbReference>
<dbReference type="SUPFAM" id="SSF47413">
    <property type="entry name" value="lambda repressor-like DNA-binding domains"/>
    <property type="match status" value="1"/>
</dbReference>
<feature type="compositionally biased region" description="Polar residues" evidence="1">
    <location>
        <begin position="17"/>
        <end position="29"/>
    </location>
</feature>
<dbReference type="InterPro" id="IPR001387">
    <property type="entry name" value="Cro/C1-type_HTH"/>
</dbReference>
<dbReference type="AlphaFoldDB" id="U2YMZ7"/>
<protein>
    <recommendedName>
        <fullName evidence="2">HTH cro/C1-type domain-containing protein</fullName>
    </recommendedName>
</protein>
<dbReference type="InterPro" id="IPR036390">
    <property type="entry name" value="WH_DNA-bd_sf"/>
</dbReference>
<dbReference type="RefSeq" id="WP_021690983.1">
    <property type="nucleotide sequence ID" value="NZ_BASZ01000007.1"/>
</dbReference>
<evidence type="ECO:0000313" key="3">
    <source>
        <dbReference type="EMBL" id="GAD50165.1"/>
    </source>
</evidence>
<name>U2YMZ7_9SPHN</name>
<dbReference type="CDD" id="cd00093">
    <property type="entry name" value="HTH_XRE"/>
    <property type="match status" value="1"/>
</dbReference>
<evidence type="ECO:0000313" key="4">
    <source>
        <dbReference type="Proteomes" id="UP000016568"/>
    </source>
</evidence>
<feature type="region of interest" description="Disordered" evidence="1">
    <location>
        <begin position="1"/>
        <end position="29"/>
    </location>
</feature>
<dbReference type="GO" id="GO:0003677">
    <property type="term" value="F:DNA binding"/>
    <property type="evidence" value="ECO:0007669"/>
    <property type="project" value="InterPro"/>
</dbReference>
<dbReference type="Proteomes" id="UP000016568">
    <property type="component" value="Unassembled WGS sequence"/>
</dbReference>
<reference evidence="3 4" key="1">
    <citation type="submission" date="2013-09" db="EMBL/GenBank/DDBJ databases">
        <title>Whole genome shotgun sequence of Novosphingobium tardaugens NBRC 16725.</title>
        <authorList>
            <person name="Isaki S."/>
            <person name="Hosoyama A."/>
            <person name="Tsuchikane K."/>
            <person name="Katsumata H."/>
            <person name="Ando Y."/>
            <person name="Yamazaki S."/>
            <person name="Fujita N."/>
        </authorList>
    </citation>
    <scope>NUCLEOTIDE SEQUENCE [LARGE SCALE GENOMIC DNA]</scope>
    <source>
        <strain evidence="3 4">NBRC 16725</strain>
    </source>
</reference>
<keyword evidence="4" id="KW-1185">Reference proteome</keyword>
<proteinExistence type="predicted"/>
<organism evidence="3 4">
    <name type="scientific">Caenibius tardaugens NBRC 16725</name>
    <dbReference type="NCBI Taxonomy" id="1219035"/>
    <lineage>
        <taxon>Bacteria</taxon>
        <taxon>Pseudomonadati</taxon>
        <taxon>Pseudomonadota</taxon>
        <taxon>Alphaproteobacteria</taxon>
        <taxon>Sphingomonadales</taxon>
        <taxon>Erythrobacteraceae</taxon>
        <taxon>Caenibius</taxon>
    </lineage>
</organism>
<dbReference type="Gene3D" id="1.10.260.40">
    <property type="entry name" value="lambda repressor-like DNA-binding domains"/>
    <property type="match status" value="1"/>
</dbReference>
<evidence type="ECO:0000259" key="2">
    <source>
        <dbReference type="PROSITE" id="PS50943"/>
    </source>
</evidence>
<dbReference type="eggNOG" id="COG3655">
    <property type="taxonomic scope" value="Bacteria"/>
</dbReference>
<dbReference type="EMBL" id="BASZ01000007">
    <property type="protein sequence ID" value="GAD50165.1"/>
    <property type="molecule type" value="Genomic_DNA"/>
</dbReference>
<gene>
    <name evidence="3" type="ORF">NT2_07_01650</name>
</gene>